<evidence type="ECO:0000256" key="1">
    <source>
        <dbReference type="ARBA" id="ARBA00010716"/>
    </source>
</evidence>
<dbReference type="CDD" id="cd00854">
    <property type="entry name" value="NagA"/>
    <property type="match status" value="1"/>
</dbReference>
<comment type="similarity">
    <text evidence="1 5">Belongs to the metallo-dependent hydrolases superfamily. NagA family.</text>
</comment>
<dbReference type="NCBIfam" id="TIGR00221">
    <property type="entry name" value="nagA"/>
    <property type="match status" value="1"/>
</dbReference>
<evidence type="ECO:0000256" key="4">
    <source>
        <dbReference type="ARBA" id="ARBA00023277"/>
    </source>
</evidence>
<evidence type="ECO:0000259" key="6">
    <source>
        <dbReference type="Pfam" id="PF01979"/>
    </source>
</evidence>
<dbReference type="EMBL" id="AP026709">
    <property type="protein sequence ID" value="BDQ35779.1"/>
    <property type="molecule type" value="Genomic_DNA"/>
</dbReference>
<dbReference type="PANTHER" id="PTHR11113:SF14">
    <property type="entry name" value="N-ACETYLGLUCOSAMINE-6-PHOSPHATE DEACETYLASE"/>
    <property type="match status" value="1"/>
</dbReference>
<evidence type="ECO:0000256" key="2">
    <source>
        <dbReference type="ARBA" id="ARBA00022723"/>
    </source>
</evidence>
<dbReference type="InterPro" id="IPR011059">
    <property type="entry name" value="Metal-dep_hydrolase_composite"/>
</dbReference>
<evidence type="ECO:0000313" key="8">
    <source>
        <dbReference type="Proteomes" id="UP001317742"/>
    </source>
</evidence>
<dbReference type="SUPFAM" id="SSF51556">
    <property type="entry name" value="Metallo-dependent hydrolases"/>
    <property type="match status" value="1"/>
</dbReference>
<evidence type="ECO:0000313" key="7">
    <source>
        <dbReference type="EMBL" id="BDQ35779.1"/>
    </source>
</evidence>
<evidence type="ECO:0000256" key="5">
    <source>
        <dbReference type="PIRNR" id="PIRNR038994"/>
    </source>
</evidence>
<dbReference type="Proteomes" id="UP001317742">
    <property type="component" value="Chromosome"/>
</dbReference>
<gene>
    <name evidence="7" type="primary">nagA</name>
    <name evidence="7" type="ORF">SYK_01390</name>
</gene>
<protein>
    <submittedName>
        <fullName evidence="7">N-acetylglucosamine-6-phosphate deacetylase</fullName>
    </submittedName>
</protein>
<keyword evidence="2" id="KW-0479">Metal-binding</keyword>
<keyword evidence="8" id="KW-1185">Reference proteome</keyword>
<dbReference type="PIRSF" id="PIRSF038994">
    <property type="entry name" value="NagA"/>
    <property type="match status" value="1"/>
</dbReference>
<keyword evidence="3 5" id="KW-0378">Hydrolase</keyword>
<reference evidence="7 8" key="1">
    <citation type="submission" date="2022-08" db="EMBL/GenBank/DDBJ databases">
        <title>Genome Sequence of the sulphate-reducing bacterium, Pseudodesulfovibrio sp. SYK.</title>
        <authorList>
            <person name="Kondo R."/>
            <person name="Kataoka T."/>
        </authorList>
    </citation>
    <scope>NUCLEOTIDE SEQUENCE [LARGE SCALE GENOMIC DNA]</scope>
    <source>
        <strain evidence="7 8">SYK</strain>
    </source>
</reference>
<evidence type="ECO:0000256" key="3">
    <source>
        <dbReference type="ARBA" id="ARBA00022801"/>
    </source>
</evidence>
<dbReference type="PANTHER" id="PTHR11113">
    <property type="entry name" value="N-ACETYLGLUCOSAMINE-6-PHOSPHATE DEACETYLASE"/>
    <property type="match status" value="1"/>
</dbReference>
<accession>A0ABN6RXM9</accession>
<proteinExistence type="inferred from homology"/>
<dbReference type="InterPro" id="IPR032466">
    <property type="entry name" value="Metal_Hydrolase"/>
</dbReference>
<keyword evidence="4 5" id="KW-0119">Carbohydrate metabolism</keyword>
<name>A0ABN6RXM9_9BACT</name>
<dbReference type="Gene3D" id="2.30.40.10">
    <property type="entry name" value="Urease, subunit C, domain 1"/>
    <property type="match status" value="1"/>
</dbReference>
<organism evidence="7 8">
    <name type="scientific">Pseudodesulfovibrio nedwellii</name>
    <dbReference type="NCBI Taxonomy" id="2973072"/>
    <lineage>
        <taxon>Bacteria</taxon>
        <taxon>Pseudomonadati</taxon>
        <taxon>Thermodesulfobacteriota</taxon>
        <taxon>Desulfovibrionia</taxon>
        <taxon>Desulfovibrionales</taxon>
        <taxon>Desulfovibrionaceae</taxon>
    </lineage>
</organism>
<sequence length="379" mass="40196">MRRYFTNGRIFTGDAIYDGLSVEVEDGKVVALITEGGMACGVEVVDLGGNLLTPGFIDVQVNGGGGVLFNDSLTPDGLRIIINAHRQFGTTGLMPTLISDGWETMLNAADAVRQGLQQGISGLLGIHFEGPYINPERKGIHQENFVRDVDTGALELLSADDLGVVMTTVAPERVPNEYIRSLADVGVKVCIGHTAATYDQARAGLSVGATGVTHLFNAMSPLTSREPGVVGAALEDLESWVGVIADGHHIHFASLRVAVAAKKRGKVMLVTDAMPSVGAKDKNFVLQGQPILGDDGRCQSAEGTLAGSDLNMAAAVRNAVEQLHLPVEEALRMASLYPATFLGLEDRMGRIALGCQADFVLLDDDFRVLDTWIAGDNSL</sequence>
<dbReference type="InterPro" id="IPR003764">
    <property type="entry name" value="GlcNAc_6-P_deAcase"/>
</dbReference>
<dbReference type="SUPFAM" id="SSF51338">
    <property type="entry name" value="Composite domain of metallo-dependent hydrolases"/>
    <property type="match status" value="1"/>
</dbReference>
<dbReference type="Gene3D" id="3.20.20.140">
    <property type="entry name" value="Metal-dependent hydrolases"/>
    <property type="match status" value="1"/>
</dbReference>
<dbReference type="InterPro" id="IPR006680">
    <property type="entry name" value="Amidohydro-rel"/>
</dbReference>
<dbReference type="RefSeq" id="WP_281761712.1">
    <property type="nucleotide sequence ID" value="NZ_AP026709.1"/>
</dbReference>
<feature type="domain" description="Amidohydrolase-related" evidence="6">
    <location>
        <begin position="52"/>
        <end position="375"/>
    </location>
</feature>
<dbReference type="Pfam" id="PF01979">
    <property type="entry name" value="Amidohydro_1"/>
    <property type="match status" value="1"/>
</dbReference>